<feature type="chain" id="PRO_5015095117" description="DUF7580 domain-containing protein" evidence="1">
    <location>
        <begin position="21"/>
        <end position="585"/>
    </location>
</feature>
<reference evidence="3" key="2">
    <citation type="submission" date="2010-07" db="EMBL/GenBank/DDBJ databases">
        <authorList>
            <consortium name="The Broad Institute Genome Sequencing Platform"/>
            <consortium name="Broad Institute Genome Sequencing Center for Infectious Disease"/>
            <person name="Ma L.-J."/>
            <person name="Dead R."/>
            <person name="Young S."/>
            <person name="Zeng Q."/>
            <person name="Koehrsen M."/>
            <person name="Alvarado L."/>
            <person name="Berlin A."/>
            <person name="Chapman S.B."/>
            <person name="Chen Z."/>
            <person name="Freedman E."/>
            <person name="Gellesch M."/>
            <person name="Goldberg J."/>
            <person name="Griggs A."/>
            <person name="Gujja S."/>
            <person name="Heilman E.R."/>
            <person name="Heiman D."/>
            <person name="Hepburn T."/>
            <person name="Howarth C."/>
            <person name="Jen D."/>
            <person name="Larson L."/>
            <person name="Mehta T."/>
            <person name="Neiman D."/>
            <person name="Pearson M."/>
            <person name="Roberts A."/>
            <person name="Saif S."/>
            <person name="Shea T."/>
            <person name="Shenoy N."/>
            <person name="Sisk P."/>
            <person name="Stolte C."/>
            <person name="Sykes S."/>
            <person name="Walk T."/>
            <person name="White J."/>
            <person name="Yandava C."/>
            <person name="Haas B."/>
            <person name="Nusbaum C."/>
            <person name="Birren B."/>
        </authorList>
    </citation>
    <scope>NUCLEOTIDE SEQUENCE</scope>
    <source>
        <strain evidence="3">R3-111a-1</strain>
    </source>
</reference>
<dbReference type="eggNOG" id="ENOG502RUEJ">
    <property type="taxonomic scope" value="Eukaryota"/>
</dbReference>
<proteinExistence type="predicted"/>
<dbReference type="EMBL" id="GL385400">
    <property type="protein sequence ID" value="EJT71292.1"/>
    <property type="molecule type" value="Genomic_DNA"/>
</dbReference>
<name>J3PAM6_GAET3</name>
<reference evidence="5" key="1">
    <citation type="submission" date="2010-07" db="EMBL/GenBank/DDBJ databases">
        <title>The genome sequence of Gaeumannomyces graminis var. tritici strain R3-111a-1.</title>
        <authorList>
            <consortium name="The Broad Institute Genome Sequencing Platform"/>
            <person name="Ma L.-J."/>
            <person name="Dead R."/>
            <person name="Young S."/>
            <person name="Zeng Q."/>
            <person name="Koehrsen M."/>
            <person name="Alvarado L."/>
            <person name="Berlin A."/>
            <person name="Chapman S.B."/>
            <person name="Chen Z."/>
            <person name="Freedman E."/>
            <person name="Gellesch M."/>
            <person name="Goldberg J."/>
            <person name="Griggs A."/>
            <person name="Gujja S."/>
            <person name="Heilman E.R."/>
            <person name="Heiman D."/>
            <person name="Hepburn T."/>
            <person name="Howarth C."/>
            <person name="Jen D."/>
            <person name="Larson L."/>
            <person name="Mehta T."/>
            <person name="Neiman D."/>
            <person name="Pearson M."/>
            <person name="Roberts A."/>
            <person name="Saif S."/>
            <person name="Shea T."/>
            <person name="Shenoy N."/>
            <person name="Sisk P."/>
            <person name="Stolte C."/>
            <person name="Sykes S."/>
            <person name="Walk T."/>
            <person name="White J."/>
            <person name="Yandava C."/>
            <person name="Haas B."/>
            <person name="Nusbaum C."/>
            <person name="Birren B."/>
        </authorList>
    </citation>
    <scope>NUCLEOTIDE SEQUENCE [LARGE SCALE GENOMIC DNA]</scope>
    <source>
        <strain evidence="5">R3-111a-1</strain>
    </source>
</reference>
<feature type="signal peptide" evidence="1">
    <location>
        <begin position="1"/>
        <end position="20"/>
    </location>
</feature>
<gene>
    <name evidence="4" type="primary">20351009</name>
    <name evidence="3" type="ORF">GGTG_10551</name>
</gene>
<reference evidence="4" key="4">
    <citation type="journal article" date="2015" name="G3 (Bethesda)">
        <title>Genome sequences of three phytopathogenic species of the Magnaporthaceae family of fungi.</title>
        <authorList>
            <person name="Okagaki L.H."/>
            <person name="Nunes C.C."/>
            <person name="Sailsbery J."/>
            <person name="Clay B."/>
            <person name="Brown D."/>
            <person name="John T."/>
            <person name="Oh Y."/>
            <person name="Young N."/>
            <person name="Fitzgerald M."/>
            <person name="Haas B.J."/>
            <person name="Zeng Q."/>
            <person name="Young S."/>
            <person name="Adiconis X."/>
            <person name="Fan L."/>
            <person name="Levin J.Z."/>
            <person name="Mitchell T.K."/>
            <person name="Okubara P.A."/>
            <person name="Farman M.L."/>
            <person name="Kohn L.M."/>
            <person name="Birren B."/>
            <person name="Ma L.-J."/>
            <person name="Dean R.A."/>
        </authorList>
    </citation>
    <scope>NUCLEOTIDE SEQUENCE</scope>
    <source>
        <strain evidence="4">R3-111a-1</strain>
    </source>
</reference>
<evidence type="ECO:0000313" key="4">
    <source>
        <dbReference type="EnsemblFungi" id="EJT71292"/>
    </source>
</evidence>
<reference evidence="3" key="3">
    <citation type="submission" date="2010-09" db="EMBL/GenBank/DDBJ databases">
        <title>Annotation of Gaeumannomyces graminis var. tritici R3-111a-1.</title>
        <authorList>
            <consortium name="The Broad Institute Genome Sequencing Platform"/>
            <person name="Ma L.-J."/>
            <person name="Dead R."/>
            <person name="Young S.K."/>
            <person name="Zeng Q."/>
            <person name="Gargeya S."/>
            <person name="Fitzgerald M."/>
            <person name="Haas B."/>
            <person name="Abouelleil A."/>
            <person name="Alvarado L."/>
            <person name="Arachchi H.M."/>
            <person name="Berlin A."/>
            <person name="Brown A."/>
            <person name="Chapman S.B."/>
            <person name="Chen Z."/>
            <person name="Dunbar C."/>
            <person name="Freedman E."/>
            <person name="Gearin G."/>
            <person name="Gellesch M."/>
            <person name="Goldberg J."/>
            <person name="Griggs A."/>
            <person name="Gujja S."/>
            <person name="Heiman D."/>
            <person name="Howarth C."/>
            <person name="Larson L."/>
            <person name="Lui A."/>
            <person name="MacDonald P.J.P."/>
            <person name="Mehta T."/>
            <person name="Montmayeur A."/>
            <person name="Murphy C."/>
            <person name="Neiman D."/>
            <person name="Pearson M."/>
            <person name="Priest M."/>
            <person name="Roberts A."/>
            <person name="Saif S."/>
            <person name="Shea T."/>
            <person name="Shenoy N."/>
            <person name="Sisk P."/>
            <person name="Stolte C."/>
            <person name="Sykes S."/>
            <person name="Yandava C."/>
            <person name="Wortman J."/>
            <person name="Nusbaum C."/>
            <person name="Birren B."/>
        </authorList>
    </citation>
    <scope>NUCLEOTIDE SEQUENCE</scope>
    <source>
        <strain evidence="3">R3-111a-1</strain>
    </source>
</reference>
<protein>
    <recommendedName>
        <fullName evidence="2">DUF7580 domain-containing protein</fullName>
    </recommendedName>
</protein>
<dbReference type="Pfam" id="PF24476">
    <property type="entry name" value="DUF7580"/>
    <property type="match status" value="1"/>
</dbReference>
<dbReference type="HOGENOM" id="CLU_026305_2_0_1"/>
<dbReference type="Proteomes" id="UP000006039">
    <property type="component" value="Unassembled WGS sequence"/>
</dbReference>
<dbReference type="EnsemblFungi" id="EJT71292">
    <property type="protein sequence ID" value="EJT71292"/>
    <property type="gene ID" value="GGTG_10551"/>
</dbReference>
<dbReference type="STRING" id="644352.J3PAM6"/>
<dbReference type="PANTHER" id="PTHR35186:SF4">
    <property type="entry name" value="PRION-INHIBITION AND PROPAGATION HELO DOMAIN-CONTAINING PROTEIN"/>
    <property type="match status" value="1"/>
</dbReference>
<sequence>MSGFEVVGVVLAVLPILVAALDAPVIPRTLAAFRKRAFVAKLARALLLQKQTIAENIKSIASLSGCDDVWLVDDDPFTYLLSKQVQEQIRDYLGEENYAALSGVMTDSHQTLERIAGSIEGLLPGGESTSNKLRDIIATNDNAKGKPDIRSRIKVLFKGPDLTAAVKDLDDTTAQIDRFARVLVSNQHSATSIPSRKATNLARALRRIRDLAGKVPAALNRGFTSGCHTQHEANLFLEDRLSTAAGILDHGRMRTQSDPLMDFRLAIATRHPTGLSWAYETAVHVFREEDDECKRPALPESPDPSRHGTPSIQVVAFGASLNPPRIPPDILHIESICGVLEAPSRFGVPQGACFVLTRQQRIGVYCRRNRAAATAFPKVSGNKISLGALLSAAHKAPLKFRMLLALRLASNLLQLSQTHWLQKPWSKHELYFPVRPLPQGGAKGLASSPAHEAPDFNQPFISLALETSGPAPTCPGGAIDARATLLELGILLLEIWHQSPFEARPAATGGGYYQRLAAALEWLDDTADVDPMPELYDRATSLCIQGVIGGQSKLADWEDMRFWAGMCVDVIEPLERGCQVWRRES</sequence>
<keyword evidence="1" id="KW-0732">Signal</keyword>
<reference evidence="4" key="5">
    <citation type="submission" date="2018-04" db="UniProtKB">
        <authorList>
            <consortium name="EnsemblFungi"/>
        </authorList>
    </citation>
    <scope>IDENTIFICATION</scope>
    <source>
        <strain evidence="4">R3-111a-1</strain>
    </source>
</reference>
<dbReference type="RefSeq" id="XP_009226689.1">
    <property type="nucleotide sequence ID" value="XM_009228425.1"/>
</dbReference>
<evidence type="ECO:0000259" key="2">
    <source>
        <dbReference type="Pfam" id="PF24476"/>
    </source>
</evidence>
<dbReference type="AlphaFoldDB" id="J3PAM6"/>
<feature type="domain" description="DUF7580" evidence="2">
    <location>
        <begin position="205"/>
        <end position="575"/>
    </location>
</feature>
<evidence type="ECO:0000313" key="3">
    <source>
        <dbReference type="EMBL" id="EJT71292.1"/>
    </source>
</evidence>
<dbReference type="InterPro" id="IPR056002">
    <property type="entry name" value="DUF7580"/>
</dbReference>
<dbReference type="VEuPathDB" id="FungiDB:GGTG_10551"/>
<evidence type="ECO:0000256" key="1">
    <source>
        <dbReference type="SAM" id="SignalP"/>
    </source>
</evidence>
<dbReference type="OrthoDB" id="3565018at2759"/>
<dbReference type="GeneID" id="20351009"/>
<keyword evidence="5" id="KW-1185">Reference proteome</keyword>
<organism evidence="3">
    <name type="scientific">Gaeumannomyces tritici (strain R3-111a-1)</name>
    <name type="common">Wheat and barley take-all root rot fungus</name>
    <name type="synonym">Gaeumannomyces graminis var. tritici</name>
    <dbReference type="NCBI Taxonomy" id="644352"/>
    <lineage>
        <taxon>Eukaryota</taxon>
        <taxon>Fungi</taxon>
        <taxon>Dikarya</taxon>
        <taxon>Ascomycota</taxon>
        <taxon>Pezizomycotina</taxon>
        <taxon>Sordariomycetes</taxon>
        <taxon>Sordariomycetidae</taxon>
        <taxon>Magnaporthales</taxon>
        <taxon>Magnaporthaceae</taxon>
        <taxon>Gaeumannomyces</taxon>
    </lineage>
</organism>
<accession>J3PAM6</accession>
<evidence type="ECO:0000313" key="5">
    <source>
        <dbReference type="Proteomes" id="UP000006039"/>
    </source>
</evidence>
<dbReference type="PANTHER" id="PTHR35186">
    <property type="entry name" value="ANK_REP_REGION DOMAIN-CONTAINING PROTEIN"/>
    <property type="match status" value="1"/>
</dbReference>